<evidence type="ECO:0000256" key="3">
    <source>
        <dbReference type="ARBA" id="ARBA00022827"/>
    </source>
</evidence>
<evidence type="ECO:0000313" key="7">
    <source>
        <dbReference type="EMBL" id="MFC0865475.1"/>
    </source>
</evidence>
<gene>
    <name evidence="7" type="ORF">ACFHYQ_24585</name>
</gene>
<dbReference type="Pfam" id="PF14759">
    <property type="entry name" value="Reductase_C"/>
    <property type="match status" value="1"/>
</dbReference>
<dbReference type="Gene3D" id="3.30.390.30">
    <property type="match status" value="1"/>
</dbReference>
<evidence type="ECO:0000256" key="2">
    <source>
        <dbReference type="ARBA" id="ARBA00022630"/>
    </source>
</evidence>
<dbReference type="SUPFAM" id="SSF55424">
    <property type="entry name" value="FAD/NAD-linked reductases, dimerisation (C-terminal) domain"/>
    <property type="match status" value="1"/>
</dbReference>
<dbReference type="InterPro" id="IPR050446">
    <property type="entry name" value="FAD-oxidoreductase/Apoptosis"/>
</dbReference>
<feature type="domain" description="Reductase C-terminal" evidence="6">
    <location>
        <begin position="328"/>
        <end position="395"/>
    </location>
</feature>
<dbReference type="InterPro" id="IPR028202">
    <property type="entry name" value="Reductase_C"/>
</dbReference>
<protein>
    <submittedName>
        <fullName evidence="7">NAD(P)/FAD-dependent oxidoreductase</fullName>
    </submittedName>
</protein>
<proteinExistence type="predicted"/>
<evidence type="ECO:0000259" key="6">
    <source>
        <dbReference type="Pfam" id="PF14759"/>
    </source>
</evidence>
<keyword evidence="4" id="KW-0560">Oxidoreductase</keyword>
<dbReference type="PANTHER" id="PTHR43557:SF2">
    <property type="entry name" value="RIESKE DOMAIN-CONTAINING PROTEIN-RELATED"/>
    <property type="match status" value="1"/>
</dbReference>
<comment type="cofactor">
    <cofactor evidence="1">
        <name>FAD</name>
        <dbReference type="ChEBI" id="CHEBI:57692"/>
    </cofactor>
</comment>
<feature type="domain" description="FAD/NAD(P)-binding" evidence="5">
    <location>
        <begin position="9"/>
        <end position="306"/>
    </location>
</feature>
<evidence type="ECO:0000256" key="4">
    <source>
        <dbReference type="ARBA" id="ARBA00023002"/>
    </source>
</evidence>
<keyword evidence="8" id="KW-1185">Reference proteome</keyword>
<evidence type="ECO:0000313" key="8">
    <source>
        <dbReference type="Proteomes" id="UP001589870"/>
    </source>
</evidence>
<organism evidence="7 8">
    <name type="scientific">Sphaerimonospora cavernae</name>
    <dbReference type="NCBI Taxonomy" id="1740611"/>
    <lineage>
        <taxon>Bacteria</taxon>
        <taxon>Bacillati</taxon>
        <taxon>Actinomycetota</taxon>
        <taxon>Actinomycetes</taxon>
        <taxon>Streptosporangiales</taxon>
        <taxon>Streptosporangiaceae</taxon>
        <taxon>Sphaerimonospora</taxon>
    </lineage>
</organism>
<sequence length="396" mass="42319">MNGLDHYGIVIVGASLAGLRTCEALRGHGYRGRITIIGDEPHPPYDRPPLSKGFLTGSVPRTRLGLSHAGLDADWRLGLRATGVDLASRQLHLDDGTRMEFGGLVVATGSSSSPWPGPLPKQGVHVLRTVDDAARLRRELRPGGRLLVVGGGFIGCETAATARELGMQVTLVHTGRYPLYRFIGGEAGAFVAALHRQADVDLRCSTTVEGFTGEAALTAARLSDGKSVEADVAILALGARPNTDWLAGSGLWIDRGLRCDQHCRALLNDGSPATGVVAAGDVACWPHPWVPRPIRLGHWSNAVEQAGVAARSLLRPDEPGHYRPVPSFWSDQYGVKLRSVGFPHLAEQTRVEANDPAAGRLEISYYRAGRLVGALTAGRAARIVGYRSRLADAIRV</sequence>
<dbReference type="SUPFAM" id="SSF51905">
    <property type="entry name" value="FAD/NAD(P)-binding domain"/>
    <property type="match status" value="1"/>
</dbReference>
<dbReference type="Gene3D" id="3.50.50.60">
    <property type="entry name" value="FAD/NAD(P)-binding domain"/>
    <property type="match status" value="2"/>
</dbReference>
<evidence type="ECO:0000259" key="5">
    <source>
        <dbReference type="Pfam" id="PF07992"/>
    </source>
</evidence>
<dbReference type="Pfam" id="PF07992">
    <property type="entry name" value="Pyr_redox_2"/>
    <property type="match status" value="1"/>
</dbReference>
<dbReference type="PRINTS" id="PR00368">
    <property type="entry name" value="FADPNR"/>
</dbReference>
<dbReference type="InterPro" id="IPR016156">
    <property type="entry name" value="FAD/NAD-linked_Rdtase_dimer_sf"/>
</dbReference>
<reference evidence="7 8" key="1">
    <citation type="submission" date="2024-09" db="EMBL/GenBank/DDBJ databases">
        <authorList>
            <person name="Sun Q."/>
            <person name="Mori K."/>
        </authorList>
    </citation>
    <scope>NUCLEOTIDE SEQUENCE [LARGE SCALE GENOMIC DNA]</scope>
    <source>
        <strain evidence="7 8">TBRC 1851</strain>
    </source>
</reference>
<dbReference type="Proteomes" id="UP001589870">
    <property type="component" value="Unassembled WGS sequence"/>
</dbReference>
<name>A0ABV6UB98_9ACTN</name>
<dbReference type="RefSeq" id="WP_394303496.1">
    <property type="nucleotide sequence ID" value="NZ_JBHMQT010000055.1"/>
</dbReference>
<comment type="caution">
    <text evidence="7">The sequence shown here is derived from an EMBL/GenBank/DDBJ whole genome shotgun (WGS) entry which is preliminary data.</text>
</comment>
<keyword evidence="3" id="KW-0274">FAD</keyword>
<dbReference type="PANTHER" id="PTHR43557">
    <property type="entry name" value="APOPTOSIS-INDUCING FACTOR 1"/>
    <property type="match status" value="1"/>
</dbReference>
<evidence type="ECO:0000256" key="1">
    <source>
        <dbReference type="ARBA" id="ARBA00001974"/>
    </source>
</evidence>
<dbReference type="EMBL" id="JBHMQT010000055">
    <property type="protein sequence ID" value="MFC0865475.1"/>
    <property type="molecule type" value="Genomic_DNA"/>
</dbReference>
<keyword evidence="2" id="KW-0285">Flavoprotein</keyword>
<accession>A0ABV6UB98</accession>
<dbReference type="InterPro" id="IPR023753">
    <property type="entry name" value="FAD/NAD-binding_dom"/>
</dbReference>
<dbReference type="InterPro" id="IPR036188">
    <property type="entry name" value="FAD/NAD-bd_sf"/>
</dbReference>